<evidence type="ECO:0000313" key="2">
    <source>
        <dbReference type="Proteomes" id="UP001489719"/>
    </source>
</evidence>
<protein>
    <submittedName>
        <fullName evidence="1">Uncharacterized protein</fullName>
    </submittedName>
</protein>
<comment type="caution">
    <text evidence="1">The sequence shown here is derived from an EMBL/GenBank/DDBJ whole genome shotgun (WGS) entry which is preliminary data.</text>
</comment>
<proteinExistence type="predicted"/>
<name>A0ACC3TRX9_9ASCO</name>
<gene>
    <name evidence="1" type="ORF">V1517DRAFT_319187</name>
</gene>
<reference evidence="2" key="1">
    <citation type="journal article" date="2024" name="Front. Bioeng. Biotechnol.">
        <title>Genome-scale model development and genomic sequencing of the oleaginous clade Lipomyces.</title>
        <authorList>
            <person name="Czajka J.J."/>
            <person name="Han Y."/>
            <person name="Kim J."/>
            <person name="Mondo S.J."/>
            <person name="Hofstad B.A."/>
            <person name="Robles A."/>
            <person name="Haridas S."/>
            <person name="Riley R."/>
            <person name="LaButti K."/>
            <person name="Pangilinan J."/>
            <person name="Andreopoulos W."/>
            <person name="Lipzen A."/>
            <person name="Yan J."/>
            <person name="Wang M."/>
            <person name="Ng V."/>
            <person name="Grigoriev I.V."/>
            <person name="Spatafora J.W."/>
            <person name="Magnuson J.K."/>
            <person name="Baker S.E."/>
            <person name="Pomraning K.R."/>
        </authorList>
    </citation>
    <scope>NUCLEOTIDE SEQUENCE [LARGE SCALE GENOMIC DNA]</scope>
    <source>
        <strain evidence="2">CBS 10300</strain>
    </source>
</reference>
<dbReference type="EMBL" id="MU970056">
    <property type="protein sequence ID" value="KAK9323894.1"/>
    <property type="molecule type" value="Genomic_DNA"/>
</dbReference>
<keyword evidence="2" id="KW-1185">Reference proteome</keyword>
<sequence length="621" mass="69623">MHPLAHNIDTIVPELLHDLFEDLAGTRVRIYNVHTTILKKLSADNHDNGDADNVTFDMDFQVLGETSWYRCLSPSKEYRTIYSEIIDKTKFWSWITAQMADISPTESGDDFDLFENLNLRYRHDFNQIRFHGLLLKHHRFIISRLLKDKYWENDILLHSFLTNPEYGPVVIELSKKINDAAINIDEKTSDYLANSIKLRAVASRKRKRRSVSPESAASLSSTPDRERPGRHVSPSLSASPRSASVSAMFGLSPSLTVSNVLSFVVHRSANIFDAAAHVLILYGPKAPELVVNSDEFLSHMRQFLERELLLTESSWKQLMTDESCMKVFNDRISSHLDLIESKKDVITDKADYDIYVTYVNQLKGMFETRLQALQTGTNDDQSPKKDVIITNEEEGSDQSGSSPSKLIRRSQKAVSRLRPFGSPALTNTANSFPAGDDSDSDDDRLGFKNDGSFSLSTSQNAGPKPIFSQAGFDLSWFSGNHGGISSSISSAADVPYDDGIRLKKSADEAMFVAITLGIQRRLTNAFKLAPVSDNILSMLPPKRWACPQDECPLEIQNSNSPEGRECIQEHYQAHVDQYLSAMETVRLIGAGQHVENLLAKIDNMADLWSNEQSKLTIATSH</sequence>
<accession>A0ACC3TRX9</accession>
<evidence type="ECO:0000313" key="1">
    <source>
        <dbReference type="EMBL" id="KAK9323894.1"/>
    </source>
</evidence>
<dbReference type="Proteomes" id="UP001489719">
    <property type="component" value="Unassembled WGS sequence"/>
</dbReference>
<organism evidence="1 2">
    <name type="scientific">Lipomyces orientalis</name>
    <dbReference type="NCBI Taxonomy" id="1233043"/>
    <lineage>
        <taxon>Eukaryota</taxon>
        <taxon>Fungi</taxon>
        <taxon>Dikarya</taxon>
        <taxon>Ascomycota</taxon>
        <taxon>Saccharomycotina</taxon>
        <taxon>Lipomycetes</taxon>
        <taxon>Lipomycetales</taxon>
        <taxon>Lipomycetaceae</taxon>
        <taxon>Lipomyces</taxon>
    </lineage>
</organism>